<dbReference type="Pfam" id="PF01551">
    <property type="entry name" value="Peptidase_M23"/>
    <property type="match status" value="1"/>
</dbReference>
<organism evidence="3 4">
    <name type="scientific">[Clostridium] fimetarium</name>
    <dbReference type="NCBI Taxonomy" id="99656"/>
    <lineage>
        <taxon>Bacteria</taxon>
        <taxon>Bacillati</taxon>
        <taxon>Bacillota</taxon>
        <taxon>Clostridia</taxon>
        <taxon>Lachnospirales</taxon>
        <taxon>Lachnospiraceae</taxon>
    </lineage>
</organism>
<keyword evidence="1" id="KW-0472">Membrane</keyword>
<gene>
    <name evidence="3" type="ORF">SAMN05421659_11619</name>
</gene>
<evidence type="ECO:0000313" key="4">
    <source>
        <dbReference type="Proteomes" id="UP000199701"/>
    </source>
</evidence>
<dbReference type="SUPFAM" id="SSF51261">
    <property type="entry name" value="Duplicated hybrid motif"/>
    <property type="match status" value="1"/>
</dbReference>
<dbReference type="CDD" id="cd12797">
    <property type="entry name" value="M23_peptidase"/>
    <property type="match status" value="1"/>
</dbReference>
<keyword evidence="1" id="KW-1133">Transmembrane helix</keyword>
<evidence type="ECO:0000313" key="3">
    <source>
        <dbReference type="EMBL" id="SEW40506.1"/>
    </source>
</evidence>
<dbReference type="STRING" id="99656.SAMN05421659_11619"/>
<keyword evidence="4" id="KW-1185">Reference proteome</keyword>
<dbReference type="PANTHER" id="PTHR21666">
    <property type="entry name" value="PEPTIDASE-RELATED"/>
    <property type="match status" value="1"/>
</dbReference>
<sequence>MDEKSVYNVKNIYIALCLVICILISVMQDYIVEEYSALPEGDYTITASRFRSMDFGENGIASIFEYSDEINMNPYELMVVLMIDNKFDLQNVDIHSYSKTELVRFRNKIIRKYPNEFAQFKDSYKSIFSNLSYFPVPKSTAKRKWVEYVDSWGGTRTYGGERTHEGTDVMALENTRGIYPILSVTSGTIANIGWLEQGGYRIGILAENGAYLYYAHMASYAPDIKEGGSVVAGQFLGYMGDTGYSVVEGTTGKFDVHLHFGIYLNETADEISINPYWILRYLENKTLYYSY</sequence>
<accession>A0A1I0RIF5</accession>
<dbReference type="GO" id="GO:0004222">
    <property type="term" value="F:metalloendopeptidase activity"/>
    <property type="evidence" value="ECO:0007669"/>
    <property type="project" value="TreeGrafter"/>
</dbReference>
<reference evidence="3 4" key="1">
    <citation type="submission" date="2016-10" db="EMBL/GenBank/DDBJ databases">
        <authorList>
            <person name="de Groot N.N."/>
        </authorList>
    </citation>
    <scope>NUCLEOTIDE SEQUENCE [LARGE SCALE GENOMIC DNA]</scope>
    <source>
        <strain evidence="3 4">DSM 9179</strain>
    </source>
</reference>
<dbReference type="RefSeq" id="WP_242941062.1">
    <property type="nucleotide sequence ID" value="NZ_FOJI01000016.1"/>
</dbReference>
<keyword evidence="1" id="KW-0812">Transmembrane</keyword>
<proteinExistence type="predicted"/>
<dbReference type="Gene3D" id="2.70.70.10">
    <property type="entry name" value="Glucose Permease (Domain IIA)"/>
    <property type="match status" value="1"/>
</dbReference>
<feature type="domain" description="M23ase beta-sheet core" evidence="2">
    <location>
        <begin position="163"/>
        <end position="267"/>
    </location>
</feature>
<keyword evidence="3" id="KW-0378">Hydrolase</keyword>
<dbReference type="InterPro" id="IPR011055">
    <property type="entry name" value="Dup_hybrid_motif"/>
</dbReference>
<dbReference type="AlphaFoldDB" id="A0A1I0RIF5"/>
<dbReference type="Proteomes" id="UP000199701">
    <property type="component" value="Unassembled WGS sequence"/>
</dbReference>
<evidence type="ECO:0000259" key="2">
    <source>
        <dbReference type="Pfam" id="PF01551"/>
    </source>
</evidence>
<protein>
    <submittedName>
        <fullName evidence="3">Murein DD-endopeptidase MepM and murein hydrolase activator NlpD, contain LysM domain</fullName>
    </submittedName>
</protein>
<evidence type="ECO:0000256" key="1">
    <source>
        <dbReference type="SAM" id="Phobius"/>
    </source>
</evidence>
<name>A0A1I0RIF5_9FIRM</name>
<dbReference type="InterPro" id="IPR050570">
    <property type="entry name" value="Cell_wall_metabolism_enzyme"/>
</dbReference>
<dbReference type="PANTHER" id="PTHR21666:SF268">
    <property type="entry name" value="PEPTIDASE M23 DOMAIN-CONTAINING PROTEIN"/>
    <property type="match status" value="1"/>
</dbReference>
<dbReference type="EMBL" id="FOJI01000016">
    <property type="protein sequence ID" value="SEW40506.1"/>
    <property type="molecule type" value="Genomic_DNA"/>
</dbReference>
<feature type="transmembrane region" description="Helical" evidence="1">
    <location>
        <begin position="12"/>
        <end position="31"/>
    </location>
</feature>
<dbReference type="InterPro" id="IPR016047">
    <property type="entry name" value="M23ase_b-sheet_dom"/>
</dbReference>